<dbReference type="Pfam" id="PF02263">
    <property type="entry name" value="GBP"/>
    <property type="match status" value="1"/>
</dbReference>
<dbReference type="PANTHER" id="PTHR10751">
    <property type="entry name" value="GUANYLATE BINDING PROTEIN"/>
    <property type="match status" value="1"/>
</dbReference>
<dbReference type="EMBL" id="BTRK01000003">
    <property type="protein sequence ID" value="GMR40181.1"/>
    <property type="molecule type" value="Genomic_DNA"/>
</dbReference>
<protein>
    <recommendedName>
        <fullName evidence="6">GB1/RHD3-type G domain-containing protein</fullName>
    </recommendedName>
</protein>
<reference evidence="8" key="1">
    <citation type="submission" date="2022-10" db="EMBL/GenBank/DDBJ databases">
        <title>Genome assembly of Pristionchus species.</title>
        <authorList>
            <person name="Yoshida K."/>
            <person name="Sommer R.J."/>
        </authorList>
    </citation>
    <scope>NUCLEOTIDE SEQUENCE [LARGE SCALE GENOMIC DNA]</scope>
    <source>
        <strain evidence="8">RS5460</strain>
    </source>
</reference>
<accession>A0AAN4ZJG7</accession>
<dbReference type="GO" id="GO:0003924">
    <property type="term" value="F:GTPase activity"/>
    <property type="evidence" value="ECO:0007669"/>
    <property type="project" value="InterPro"/>
</dbReference>
<keyword evidence="8" id="KW-1185">Reference proteome</keyword>
<evidence type="ECO:0000256" key="1">
    <source>
        <dbReference type="ARBA" id="ARBA00022741"/>
    </source>
</evidence>
<dbReference type="Proteomes" id="UP001328107">
    <property type="component" value="Unassembled WGS sequence"/>
</dbReference>
<dbReference type="SUPFAM" id="SSF52540">
    <property type="entry name" value="P-loop containing nucleoside triphosphate hydrolases"/>
    <property type="match status" value="1"/>
</dbReference>
<name>A0AAN4ZJG7_9BILA</name>
<feature type="compositionally biased region" description="Basic and acidic residues" evidence="5">
    <location>
        <begin position="400"/>
        <end position="455"/>
    </location>
</feature>
<evidence type="ECO:0000256" key="5">
    <source>
        <dbReference type="SAM" id="MobiDB-lite"/>
    </source>
</evidence>
<evidence type="ECO:0000313" key="7">
    <source>
        <dbReference type="EMBL" id="GMR40181.1"/>
    </source>
</evidence>
<keyword evidence="1" id="KW-0547">Nucleotide-binding</keyword>
<evidence type="ECO:0000256" key="3">
    <source>
        <dbReference type="ARBA" id="ARBA00023134"/>
    </source>
</evidence>
<dbReference type="InterPro" id="IPR027417">
    <property type="entry name" value="P-loop_NTPase"/>
</dbReference>
<evidence type="ECO:0000313" key="8">
    <source>
        <dbReference type="Proteomes" id="UP001328107"/>
    </source>
</evidence>
<dbReference type="Gene3D" id="1.20.58.420">
    <property type="entry name" value="AHSP"/>
    <property type="match status" value="1"/>
</dbReference>
<evidence type="ECO:0000256" key="4">
    <source>
        <dbReference type="PROSITE-ProRule" id="PRU01052"/>
    </source>
</evidence>
<keyword evidence="3" id="KW-0342">GTP-binding</keyword>
<evidence type="ECO:0000259" key="6">
    <source>
        <dbReference type="PROSITE" id="PS51715"/>
    </source>
</evidence>
<comment type="caution">
    <text evidence="7">The sequence shown here is derived from an EMBL/GenBank/DDBJ whole genome shotgun (WGS) entry which is preliminary data.</text>
</comment>
<sequence>MNSTSAGQIVEKVGGTYKLNSDALKRILQQKSVLNKKVAILTVAGAFRKGKSFLLSNIVRYLLCERDGTDWMDSSALVTGFTWARSKDAVTDGILMWPEPFFAEDANGEEFAILLMDTEGVFDHKSSMGQCATVFALAALLSSVLVYNVMQDVQEDTLNHLQFFAKYGSFAEDSNSPFQQVLFLIRDWQNDDEFGFEAGRKLLDDKFKKHASTDSSMQTLRKDIQRSFTDMKCALLSSPSDKICRGSEGQITVDDMNDDFKDELGELVPRVFNTLLHPKENGGKTITGAEFLSFFETYAKIFASGKVPEPKSIFEATAEATHQSALNTSLENYTKAMRTHFFQLADRKFFEEAKLQSIHQEATSASVKMFTDIKKMGNLPQFVISLKQKIEEQFREVYRKDNQSRISVEKARKEKEEAERRRIEQEKRAKEEQEAGTREGSTENTDGEREEREGRSGTQKNGGSKTHKERMEREMRERKEAERRMLEEQRREREIQRGREKDEAERARREREEETERVRRQMEQMRLESERREREREEERREKEREAEQKLQRERRRREEAEAEAAMRMFMQPSFMQPSFMGRNGRNEG</sequence>
<evidence type="ECO:0000256" key="2">
    <source>
        <dbReference type="ARBA" id="ARBA00022801"/>
    </source>
</evidence>
<dbReference type="InterPro" id="IPR036543">
    <property type="entry name" value="Guanylate-bd_C_sf"/>
</dbReference>
<gene>
    <name evidence="7" type="ORF">PMAYCL1PPCAC_10376</name>
</gene>
<dbReference type="SUPFAM" id="SSF48340">
    <property type="entry name" value="Interferon-induced guanylate-binding protein 1 (GBP1), C-terminal domain"/>
    <property type="match status" value="1"/>
</dbReference>
<dbReference type="GO" id="GO:0005525">
    <property type="term" value="F:GTP binding"/>
    <property type="evidence" value="ECO:0007669"/>
    <property type="project" value="UniProtKB-KW"/>
</dbReference>
<comment type="similarity">
    <text evidence="4">Belongs to the TRAFAC class dynamin-like GTPase superfamily. GB1/RHD3 GTPase family.</text>
</comment>
<dbReference type="AlphaFoldDB" id="A0AAN4ZJG7"/>
<proteinExistence type="inferred from homology"/>
<feature type="domain" description="GB1/RHD3-type G" evidence="6">
    <location>
        <begin position="35"/>
        <end position="276"/>
    </location>
</feature>
<keyword evidence="2" id="KW-0378">Hydrolase</keyword>
<organism evidence="7 8">
    <name type="scientific">Pristionchus mayeri</name>
    <dbReference type="NCBI Taxonomy" id="1317129"/>
    <lineage>
        <taxon>Eukaryota</taxon>
        <taxon>Metazoa</taxon>
        <taxon>Ecdysozoa</taxon>
        <taxon>Nematoda</taxon>
        <taxon>Chromadorea</taxon>
        <taxon>Rhabditida</taxon>
        <taxon>Rhabditina</taxon>
        <taxon>Diplogasteromorpha</taxon>
        <taxon>Diplogasteroidea</taxon>
        <taxon>Neodiplogasteridae</taxon>
        <taxon>Pristionchus</taxon>
    </lineage>
</organism>
<feature type="non-terminal residue" evidence="7">
    <location>
        <position position="589"/>
    </location>
</feature>
<dbReference type="InterPro" id="IPR015894">
    <property type="entry name" value="Guanylate-bd_N"/>
</dbReference>
<feature type="region of interest" description="Disordered" evidence="5">
    <location>
        <begin position="400"/>
        <end position="589"/>
    </location>
</feature>
<dbReference type="InterPro" id="IPR030386">
    <property type="entry name" value="G_GB1_RHD3_dom"/>
</dbReference>
<dbReference type="Gene3D" id="3.40.50.300">
    <property type="entry name" value="P-loop containing nucleotide triphosphate hydrolases"/>
    <property type="match status" value="1"/>
</dbReference>
<dbReference type="PROSITE" id="PS51715">
    <property type="entry name" value="G_GB1_RHD3"/>
    <property type="match status" value="1"/>
</dbReference>
<feature type="compositionally biased region" description="Basic and acidic residues" evidence="5">
    <location>
        <begin position="469"/>
        <end position="560"/>
    </location>
</feature>